<keyword evidence="4" id="KW-1185">Reference proteome</keyword>
<name>A0A1I5LYK3_9HYPH</name>
<dbReference type="PANTHER" id="PTHR30535">
    <property type="entry name" value="VITAMIN B12-BINDING PROTEIN"/>
    <property type="match status" value="1"/>
</dbReference>
<feature type="domain" description="Fe/B12 periplasmic-binding" evidence="2">
    <location>
        <begin position="40"/>
        <end position="297"/>
    </location>
</feature>
<dbReference type="Pfam" id="PF01497">
    <property type="entry name" value="Peripla_BP_2"/>
    <property type="match status" value="1"/>
</dbReference>
<dbReference type="STRING" id="655353.SAMN04488056_11871"/>
<dbReference type="AlphaFoldDB" id="A0A1I5LYK3"/>
<reference evidence="3 4" key="1">
    <citation type="submission" date="2016-10" db="EMBL/GenBank/DDBJ databases">
        <authorList>
            <person name="de Groot N.N."/>
        </authorList>
    </citation>
    <scope>NUCLEOTIDE SEQUENCE [LARGE SCALE GENOMIC DNA]</scope>
    <source>
        <strain evidence="3 4">CGMCC 1.9157</strain>
    </source>
</reference>
<proteinExistence type="predicted"/>
<accession>A0A1I5LYK3</accession>
<evidence type="ECO:0000313" key="3">
    <source>
        <dbReference type="EMBL" id="SFP02409.1"/>
    </source>
</evidence>
<evidence type="ECO:0000259" key="2">
    <source>
        <dbReference type="PROSITE" id="PS50983"/>
    </source>
</evidence>
<gene>
    <name evidence="3" type="ORF">SAMN04488056_11871</name>
</gene>
<dbReference type="InterPro" id="IPR002491">
    <property type="entry name" value="ABC_transptr_periplasmic_BD"/>
</dbReference>
<keyword evidence="1" id="KW-0732">Signal</keyword>
<evidence type="ECO:0000313" key="4">
    <source>
        <dbReference type="Proteomes" id="UP000199236"/>
    </source>
</evidence>
<dbReference type="SUPFAM" id="SSF53807">
    <property type="entry name" value="Helical backbone' metal receptor"/>
    <property type="match status" value="1"/>
</dbReference>
<feature type="signal peptide" evidence="1">
    <location>
        <begin position="1"/>
        <end position="31"/>
    </location>
</feature>
<dbReference type="PANTHER" id="PTHR30535:SF4">
    <property type="entry name" value="HEMIN-BINDING PERIPLASMIC PROTEIN HMUT"/>
    <property type="match status" value="1"/>
</dbReference>
<organism evidence="3 4">
    <name type="scientific">Cohaesibacter marisflavi</name>
    <dbReference type="NCBI Taxonomy" id="655353"/>
    <lineage>
        <taxon>Bacteria</taxon>
        <taxon>Pseudomonadati</taxon>
        <taxon>Pseudomonadota</taxon>
        <taxon>Alphaproteobacteria</taxon>
        <taxon>Hyphomicrobiales</taxon>
        <taxon>Cohaesibacteraceae</taxon>
    </lineage>
</organism>
<dbReference type="RefSeq" id="WP_210186849.1">
    <property type="nucleotide sequence ID" value="NZ_FOVR01000018.1"/>
</dbReference>
<dbReference type="Gene3D" id="3.40.50.1980">
    <property type="entry name" value="Nitrogenase molybdenum iron protein domain"/>
    <property type="match status" value="2"/>
</dbReference>
<protein>
    <submittedName>
        <fullName evidence="3">Iron complex transport system substrate-binding protein</fullName>
    </submittedName>
</protein>
<dbReference type="PROSITE" id="PS50983">
    <property type="entry name" value="FE_B12_PBP"/>
    <property type="match status" value="1"/>
</dbReference>
<dbReference type="Proteomes" id="UP000199236">
    <property type="component" value="Unassembled WGS sequence"/>
</dbReference>
<feature type="chain" id="PRO_5011773862" evidence="1">
    <location>
        <begin position="32"/>
        <end position="309"/>
    </location>
</feature>
<dbReference type="EMBL" id="FOVR01000018">
    <property type="protein sequence ID" value="SFP02409.1"/>
    <property type="molecule type" value="Genomic_DNA"/>
</dbReference>
<evidence type="ECO:0000256" key="1">
    <source>
        <dbReference type="SAM" id="SignalP"/>
    </source>
</evidence>
<sequence length="309" mass="32829">MTKTRFSSLSQGAIALSLFFTVLCSSHAALAQAMAPDSLRIVSIGGSVTEILYALGLQDQIVAVDDTSTFPPQALKEKPSIGYIRRLNAEGVLAVEPGMIISEAGAGPVEAVDSLKAAGIPIIFIPTLYSPEGIVEKIEAVGAAVKAEKAAEKLAANVKADLDLTAHVISRIPEKERKKVLFLFSVRDGRLMVGGKNSHAAAIIKMAGGTNLMQSIEGYKMVDDEALLSNPPDVILMMKSHGDAISNEDLAALPALAHSPAIKNNRIIRMDGMYLLGFGPRTAQAVKDLAKQLYPDSEAIRNLSLGERQ</sequence>
<dbReference type="InterPro" id="IPR050902">
    <property type="entry name" value="ABC_Transporter_SBP"/>
</dbReference>